<dbReference type="EMBL" id="JAEFCI010011132">
    <property type="protein sequence ID" value="KAG5456800.1"/>
    <property type="molecule type" value="Genomic_DNA"/>
</dbReference>
<evidence type="ECO:0000313" key="4">
    <source>
        <dbReference type="EMBL" id="KAG5456800.1"/>
    </source>
</evidence>
<protein>
    <recommendedName>
        <fullName evidence="3">Isopropylmalate dehydrogenase-like domain-containing protein</fullName>
    </recommendedName>
</protein>
<dbReference type="GO" id="GO:0006099">
    <property type="term" value="P:tricarboxylic acid cycle"/>
    <property type="evidence" value="ECO:0007669"/>
    <property type="project" value="TreeGrafter"/>
</dbReference>
<name>A0A8H8DFQ7_9FUNG</name>
<evidence type="ECO:0000259" key="3">
    <source>
        <dbReference type="Pfam" id="PF00180"/>
    </source>
</evidence>
<reference evidence="4 5" key="1">
    <citation type="journal article" name="Sci. Rep.">
        <title>Genome-scale phylogenetic analyses confirm Olpidium as the closest living zoosporic fungus to the non-flagellated, terrestrial fungi.</title>
        <authorList>
            <person name="Chang Y."/>
            <person name="Rochon D."/>
            <person name="Sekimoto S."/>
            <person name="Wang Y."/>
            <person name="Chovatia M."/>
            <person name="Sandor L."/>
            <person name="Salamov A."/>
            <person name="Grigoriev I.V."/>
            <person name="Stajich J.E."/>
            <person name="Spatafora J.W."/>
        </authorList>
    </citation>
    <scope>NUCLEOTIDE SEQUENCE [LARGE SCALE GENOMIC DNA]</scope>
    <source>
        <strain evidence="4">S191</strain>
    </source>
</reference>
<comment type="caution">
    <text evidence="4">The sequence shown here is derived from an EMBL/GenBank/DDBJ whole genome shotgun (WGS) entry which is preliminary data.</text>
</comment>
<evidence type="ECO:0000313" key="5">
    <source>
        <dbReference type="Proteomes" id="UP000673691"/>
    </source>
</evidence>
<comment type="similarity">
    <text evidence="1">Belongs to the isocitrate and isopropylmalate dehydrogenases family.</text>
</comment>
<dbReference type="Gene3D" id="3.40.718.10">
    <property type="entry name" value="Isopropylmalate Dehydrogenase"/>
    <property type="match status" value="1"/>
</dbReference>
<dbReference type="Pfam" id="PF00180">
    <property type="entry name" value="Iso_dh"/>
    <property type="match status" value="1"/>
</dbReference>
<evidence type="ECO:0000256" key="1">
    <source>
        <dbReference type="ARBA" id="ARBA00007769"/>
    </source>
</evidence>
<dbReference type="GO" id="GO:0004449">
    <property type="term" value="F:isocitrate dehydrogenase (NAD+) activity"/>
    <property type="evidence" value="ECO:0007669"/>
    <property type="project" value="TreeGrafter"/>
</dbReference>
<keyword evidence="2" id="KW-0560">Oxidoreductase</keyword>
<dbReference type="Proteomes" id="UP000673691">
    <property type="component" value="Unassembled WGS sequence"/>
</dbReference>
<dbReference type="InterPro" id="IPR024084">
    <property type="entry name" value="IsoPropMal-DH-like_dom"/>
</dbReference>
<gene>
    <name evidence="4" type="ORF">BJ554DRAFT_3351</name>
</gene>
<dbReference type="SUPFAM" id="SSF53659">
    <property type="entry name" value="Isocitrate/Isopropylmalate dehydrogenase-like"/>
    <property type="match status" value="1"/>
</dbReference>
<accession>A0A8H8DFQ7</accession>
<dbReference type="AlphaFoldDB" id="A0A8H8DFQ7"/>
<dbReference type="PANTHER" id="PTHR11835">
    <property type="entry name" value="DECARBOXYLATING DEHYDROGENASES-ISOCITRATE, ISOPROPYLMALATE, TARTRATE"/>
    <property type="match status" value="1"/>
</dbReference>
<evidence type="ECO:0000256" key="2">
    <source>
        <dbReference type="ARBA" id="ARBA00023002"/>
    </source>
</evidence>
<keyword evidence="5" id="KW-1185">Reference proteome</keyword>
<dbReference type="OrthoDB" id="10261637at2759"/>
<dbReference type="GO" id="GO:0006102">
    <property type="term" value="P:isocitrate metabolic process"/>
    <property type="evidence" value="ECO:0007669"/>
    <property type="project" value="TreeGrafter"/>
</dbReference>
<sequence>MSPSSSAVARSRRLLSTAAFAAQPASQRFLAAHHTARRFSELSCLRSPIRDAGAKAEVPLPPRNADGTYTVTLIPGDGIGPEISVSVKKIFQAAKVPIKWEEVSVTPVIKEGKTAIPDDAINSIKKNCVALKGPLATPVGKGHVSLNLTLRR</sequence>
<proteinExistence type="inferred from homology"/>
<dbReference type="GO" id="GO:0005739">
    <property type="term" value="C:mitochondrion"/>
    <property type="evidence" value="ECO:0007669"/>
    <property type="project" value="TreeGrafter"/>
</dbReference>
<dbReference type="PANTHER" id="PTHR11835:SF34">
    <property type="entry name" value="ISOCITRATE DEHYDROGENASE [NAD] SUBUNIT ALPHA, MITOCHONDRIAL"/>
    <property type="match status" value="1"/>
</dbReference>
<organism evidence="4 5">
    <name type="scientific">Olpidium bornovanus</name>
    <dbReference type="NCBI Taxonomy" id="278681"/>
    <lineage>
        <taxon>Eukaryota</taxon>
        <taxon>Fungi</taxon>
        <taxon>Fungi incertae sedis</taxon>
        <taxon>Olpidiomycota</taxon>
        <taxon>Olpidiomycotina</taxon>
        <taxon>Olpidiomycetes</taxon>
        <taxon>Olpidiales</taxon>
        <taxon>Olpidiaceae</taxon>
        <taxon>Olpidium</taxon>
    </lineage>
</organism>
<feature type="domain" description="Isopropylmalate dehydrogenase-like" evidence="3">
    <location>
        <begin position="70"/>
        <end position="151"/>
    </location>
</feature>